<name>A0ACB9S2Z9_9MYRT</name>
<comment type="caution">
    <text evidence="1">The sequence shown here is derived from an EMBL/GenBank/DDBJ whole genome shotgun (WGS) entry which is preliminary data.</text>
</comment>
<gene>
    <name evidence="1" type="ORF">MLD38_003660</name>
</gene>
<protein>
    <submittedName>
        <fullName evidence="1">Uncharacterized protein</fullName>
    </submittedName>
</protein>
<reference evidence="2" key="1">
    <citation type="journal article" date="2023" name="Front. Plant Sci.">
        <title>Chromosomal-level genome assembly of Melastoma candidum provides insights into trichome evolution.</title>
        <authorList>
            <person name="Zhong Y."/>
            <person name="Wu W."/>
            <person name="Sun C."/>
            <person name="Zou P."/>
            <person name="Liu Y."/>
            <person name="Dai S."/>
            <person name="Zhou R."/>
        </authorList>
    </citation>
    <scope>NUCLEOTIDE SEQUENCE [LARGE SCALE GENOMIC DNA]</scope>
</reference>
<keyword evidence="2" id="KW-1185">Reference proteome</keyword>
<accession>A0ACB9S2Z9</accession>
<sequence length="131" mass="15047">MLTLGNKLPKCFVIEPENSGTLFLLANMYASVGMWEKVAEVRRLMKHSKVKKEPGMSWVEIKDKVHTFMVGDRSHDRTNEIYDAKLDELGDLMKMAGYIPVVEADLHNVETTERERSCSTIIVRSLPWLLH</sequence>
<evidence type="ECO:0000313" key="1">
    <source>
        <dbReference type="EMBL" id="KAI4385663.1"/>
    </source>
</evidence>
<organism evidence="1 2">
    <name type="scientific">Melastoma candidum</name>
    <dbReference type="NCBI Taxonomy" id="119954"/>
    <lineage>
        <taxon>Eukaryota</taxon>
        <taxon>Viridiplantae</taxon>
        <taxon>Streptophyta</taxon>
        <taxon>Embryophyta</taxon>
        <taxon>Tracheophyta</taxon>
        <taxon>Spermatophyta</taxon>
        <taxon>Magnoliopsida</taxon>
        <taxon>eudicotyledons</taxon>
        <taxon>Gunneridae</taxon>
        <taxon>Pentapetalae</taxon>
        <taxon>rosids</taxon>
        <taxon>malvids</taxon>
        <taxon>Myrtales</taxon>
        <taxon>Melastomataceae</taxon>
        <taxon>Melastomatoideae</taxon>
        <taxon>Melastomateae</taxon>
        <taxon>Melastoma</taxon>
    </lineage>
</organism>
<evidence type="ECO:0000313" key="2">
    <source>
        <dbReference type="Proteomes" id="UP001057402"/>
    </source>
</evidence>
<dbReference type="EMBL" id="CM042881">
    <property type="protein sequence ID" value="KAI4385663.1"/>
    <property type="molecule type" value="Genomic_DNA"/>
</dbReference>
<dbReference type="Proteomes" id="UP001057402">
    <property type="component" value="Chromosome 2"/>
</dbReference>
<proteinExistence type="predicted"/>